<dbReference type="EMBL" id="FTOT01000003">
    <property type="protein sequence ID" value="SIS93074.1"/>
    <property type="molecule type" value="Genomic_DNA"/>
</dbReference>
<reference evidence="5 6" key="1">
    <citation type="submission" date="2017-01" db="EMBL/GenBank/DDBJ databases">
        <authorList>
            <person name="Mah S.A."/>
            <person name="Swanson W.J."/>
            <person name="Moy G.W."/>
            <person name="Vacquier V.D."/>
        </authorList>
    </citation>
    <scope>NUCLEOTIDE SEQUENCE [LARGE SCALE GENOMIC DNA]</scope>
    <source>
        <strain evidence="5 6">DSM 26375</strain>
    </source>
</reference>
<dbReference type="Gene3D" id="3.40.190.170">
    <property type="entry name" value="Bacterial extracellular solute-binding protein, family 7"/>
    <property type="match status" value="1"/>
</dbReference>
<evidence type="ECO:0000313" key="6">
    <source>
        <dbReference type="Proteomes" id="UP000186141"/>
    </source>
</evidence>
<feature type="signal peptide" evidence="4">
    <location>
        <begin position="1"/>
        <end position="17"/>
    </location>
</feature>
<evidence type="ECO:0000256" key="4">
    <source>
        <dbReference type="SAM" id="SignalP"/>
    </source>
</evidence>
<dbReference type="PANTHER" id="PTHR33376:SF15">
    <property type="entry name" value="BLL6794 PROTEIN"/>
    <property type="match status" value="1"/>
</dbReference>
<organism evidence="5 6">
    <name type="scientific">Gemmobacter megaterium</name>
    <dbReference type="NCBI Taxonomy" id="1086013"/>
    <lineage>
        <taxon>Bacteria</taxon>
        <taxon>Pseudomonadati</taxon>
        <taxon>Pseudomonadota</taxon>
        <taxon>Alphaproteobacteria</taxon>
        <taxon>Rhodobacterales</taxon>
        <taxon>Paracoccaceae</taxon>
        <taxon>Gemmobacter</taxon>
    </lineage>
</organism>
<accession>A0A1N7N412</accession>
<dbReference type="InterPro" id="IPR018389">
    <property type="entry name" value="DctP_fam"/>
</dbReference>
<keyword evidence="2 4" id="KW-0732">Signal</keyword>
<protein>
    <submittedName>
        <fullName evidence="5">TRAP-type C4-dicarboxylate transport system, substrate-binding protein</fullName>
    </submittedName>
</protein>
<dbReference type="AlphaFoldDB" id="A0A1N7N412"/>
<keyword evidence="3" id="KW-0574">Periplasm</keyword>
<evidence type="ECO:0000313" key="5">
    <source>
        <dbReference type="EMBL" id="SIS93074.1"/>
    </source>
</evidence>
<evidence type="ECO:0000256" key="1">
    <source>
        <dbReference type="ARBA" id="ARBA00004418"/>
    </source>
</evidence>
<gene>
    <name evidence="5" type="ORF">SAMN05421774_103109</name>
</gene>
<dbReference type="Proteomes" id="UP000186141">
    <property type="component" value="Unassembled WGS sequence"/>
</dbReference>
<dbReference type="InterPro" id="IPR038404">
    <property type="entry name" value="TRAP_DctP_sf"/>
</dbReference>
<dbReference type="GO" id="GO:0055085">
    <property type="term" value="P:transmembrane transport"/>
    <property type="evidence" value="ECO:0007669"/>
    <property type="project" value="InterPro"/>
</dbReference>
<evidence type="ECO:0000256" key="2">
    <source>
        <dbReference type="ARBA" id="ARBA00022729"/>
    </source>
</evidence>
<dbReference type="CDD" id="cd13666">
    <property type="entry name" value="PBP2_TRAP_DctP_like_1"/>
    <property type="match status" value="1"/>
</dbReference>
<feature type="chain" id="PRO_5012433230" evidence="4">
    <location>
        <begin position="18"/>
        <end position="376"/>
    </location>
</feature>
<dbReference type="STRING" id="1086013.SAMN05421774_103109"/>
<comment type="subcellular location">
    <subcellularLocation>
        <location evidence="1">Periplasm</location>
    </subcellularLocation>
</comment>
<keyword evidence="6" id="KW-1185">Reference proteome</keyword>
<dbReference type="PANTHER" id="PTHR33376">
    <property type="match status" value="1"/>
</dbReference>
<dbReference type="NCBIfam" id="NF037995">
    <property type="entry name" value="TRAP_S1"/>
    <property type="match status" value="1"/>
</dbReference>
<proteinExistence type="predicted"/>
<dbReference type="GO" id="GO:0042597">
    <property type="term" value="C:periplasmic space"/>
    <property type="evidence" value="ECO:0007669"/>
    <property type="project" value="UniProtKB-SubCell"/>
</dbReference>
<dbReference type="OrthoDB" id="7239472at2"/>
<evidence type="ECO:0000256" key="3">
    <source>
        <dbReference type="ARBA" id="ARBA00022764"/>
    </source>
</evidence>
<name>A0A1N7N412_9RHOB</name>
<dbReference type="RefSeq" id="WP_076530462.1">
    <property type="nucleotide sequence ID" value="NZ_BMEH01000003.1"/>
</dbReference>
<dbReference type="Pfam" id="PF03480">
    <property type="entry name" value="DctP"/>
    <property type="match status" value="1"/>
</dbReference>
<sequence>MKTIRSLAGGLALSALAIGPGAAETYTASTWFAPTHLLSHFPYMEWHEAVAKETGGRVEFEIYNGGTLLPPKATMAGVADGVAQVGIVYPGYQPAELPLNNLLIDASFVSDNHYAAAFAYTEMIMTNPQVHGEWSANGVVVGPGFATAIYNFVCAKPVYSLAQAAGKKFRTAGAAQVDFVESIGGIAVSVPFSDVYTGMQRGSLDCAMVDPTTLTVGPKLAEVTTDVTQIPVGIIIGASWVYNKPFWRGLPVEDRRILMEQMVLALARMEIGYEVQGNEGLDGSRASGVKIAPPEADLAAALDRFNADFLGQLPKLAAERFRIDGPDVILQDFLARQDAWKARLAEIDIQDEAAILALLNTHIFAGIDVDSYGMQD</sequence>